<evidence type="ECO:0000313" key="6">
    <source>
        <dbReference type="EMBL" id="EDV27289.1"/>
    </source>
</evidence>
<protein>
    <recommendedName>
        <fullName evidence="8">Tubulin polyglutamylase TTLL4</fullName>
    </recommendedName>
</protein>
<dbReference type="GO" id="GO:0036064">
    <property type="term" value="C:ciliary basal body"/>
    <property type="evidence" value="ECO:0000318"/>
    <property type="project" value="GO_Central"/>
</dbReference>
<evidence type="ECO:0000256" key="5">
    <source>
        <dbReference type="ARBA" id="ARBA00022840"/>
    </source>
</evidence>
<keyword evidence="5" id="KW-0067">ATP-binding</keyword>
<keyword evidence="7" id="KW-1185">Reference proteome</keyword>
<reference evidence="6 7" key="1">
    <citation type="journal article" date="2008" name="Nature">
        <title>The Trichoplax genome and the nature of placozoans.</title>
        <authorList>
            <person name="Srivastava M."/>
            <person name="Begovic E."/>
            <person name="Chapman J."/>
            <person name="Putnam N.H."/>
            <person name="Hellsten U."/>
            <person name="Kawashima T."/>
            <person name="Kuo A."/>
            <person name="Mitros T."/>
            <person name="Salamov A."/>
            <person name="Carpenter M.L."/>
            <person name="Signorovitch A.Y."/>
            <person name="Moreno M.A."/>
            <person name="Kamm K."/>
            <person name="Grimwood J."/>
            <person name="Schmutz J."/>
            <person name="Shapiro H."/>
            <person name="Grigoriev I.V."/>
            <person name="Buss L.W."/>
            <person name="Schierwater B."/>
            <person name="Dellaporta S.L."/>
            <person name="Rokhsar D.S."/>
        </authorList>
    </citation>
    <scope>NUCLEOTIDE SEQUENCE [LARGE SCALE GENOMIC DNA]</scope>
    <source>
        <strain evidence="6 7">Grell-BS-1999</strain>
    </source>
</reference>
<dbReference type="STRING" id="10228.B3RQS4"/>
<dbReference type="Pfam" id="PF03133">
    <property type="entry name" value="TTL"/>
    <property type="match status" value="1"/>
</dbReference>
<proteinExistence type="inferred from homology"/>
<evidence type="ECO:0000256" key="3">
    <source>
        <dbReference type="ARBA" id="ARBA00022701"/>
    </source>
</evidence>
<name>B3RQS4_TRIAD</name>
<dbReference type="GO" id="GO:0070740">
    <property type="term" value="F:tubulin-glutamic acid ligase activity"/>
    <property type="evidence" value="ECO:0000318"/>
    <property type="project" value="GO_Central"/>
</dbReference>
<dbReference type="Proteomes" id="UP000009022">
    <property type="component" value="Unassembled WGS sequence"/>
</dbReference>
<evidence type="ECO:0000256" key="2">
    <source>
        <dbReference type="ARBA" id="ARBA00022598"/>
    </source>
</evidence>
<keyword evidence="3" id="KW-0493">Microtubule</keyword>
<dbReference type="GeneID" id="6751963"/>
<evidence type="ECO:0008006" key="8">
    <source>
        <dbReference type="Google" id="ProtNLM"/>
    </source>
</evidence>
<dbReference type="GO" id="GO:0005524">
    <property type="term" value="F:ATP binding"/>
    <property type="evidence" value="ECO:0007669"/>
    <property type="project" value="UniProtKB-KW"/>
</dbReference>
<dbReference type="HOGENOM" id="CLU_010131_8_1_1"/>
<dbReference type="Gene3D" id="3.30.470.20">
    <property type="entry name" value="ATP-grasp fold, B domain"/>
    <property type="match status" value="1"/>
</dbReference>
<keyword evidence="4" id="KW-0547">Nucleotide-binding</keyword>
<dbReference type="InterPro" id="IPR004344">
    <property type="entry name" value="TTL/TTLL_fam"/>
</dbReference>
<dbReference type="SUPFAM" id="SSF56059">
    <property type="entry name" value="Glutathione synthetase ATP-binding domain-like"/>
    <property type="match status" value="1"/>
</dbReference>
<dbReference type="KEGG" id="tad:TRIADDRAFT_22586"/>
<sequence>LPWATRRYLKWKSSNITPNVIKQCIHRSGFRLTKGVNEWLGYWGKHMKSEMFKTVKEYQKVNHYPGSFQIGRKDRLWRNMFRMQATNGRAEFGFVPQTYVLPQDMKHLKQIWDDSGKQKWILKPPASARGNGIKVINRWAQIPKKKPVLVQKYLSRPYLINGCKFDLRVYAYVSSVDPLRIYIFDDGLVRFCTVKYSSSMKFLSNRFMHLTNYSINKFNQDFTQNDDADICQGHKWSLKALWDFMKKGGINTDNIWKAIQDIVTKTIICCEPSMYTLVKANVKKEWSCHELFGFDIILDDKLKPWLLEVNISPSLHSNSTLDRDIKGAMVRDLLNVACFPVPDKKTFRTNSNNAVTNNTERRFHYGQLTADEKAKHLFYVQKHLDGVPTILDILTADDIRVLMEVEDEYNKRGRFQRIFPSLDAKYDKYFEQSRYYNILAGEWYRRYRSNYHARAVSLLQIYCKRGLHLHSESSDGTHKV</sequence>
<comment type="similarity">
    <text evidence="1">Belongs to the tubulin--tyrosine ligase family.</text>
</comment>
<dbReference type="FunFam" id="3.30.470.20:FF:000009">
    <property type="entry name" value="tubulin polyglutamylase TTLL5 isoform X1"/>
    <property type="match status" value="1"/>
</dbReference>
<evidence type="ECO:0000313" key="7">
    <source>
        <dbReference type="Proteomes" id="UP000009022"/>
    </source>
</evidence>
<dbReference type="RefSeq" id="XP_002111285.1">
    <property type="nucleotide sequence ID" value="XM_002111249.1"/>
</dbReference>
<dbReference type="EMBL" id="DS985243">
    <property type="protein sequence ID" value="EDV27289.1"/>
    <property type="molecule type" value="Genomic_DNA"/>
</dbReference>
<dbReference type="PROSITE" id="PS51221">
    <property type="entry name" value="TTL"/>
    <property type="match status" value="1"/>
</dbReference>
<accession>B3RQS4</accession>
<evidence type="ECO:0000256" key="1">
    <source>
        <dbReference type="ARBA" id="ARBA00006820"/>
    </source>
</evidence>
<dbReference type="OrthoDB" id="202825at2759"/>
<dbReference type="PhylomeDB" id="B3RQS4"/>
<dbReference type="eggNOG" id="KOG2156">
    <property type="taxonomic scope" value="Eukaryota"/>
</dbReference>
<dbReference type="CTD" id="6751963"/>
<dbReference type="GO" id="GO:0000226">
    <property type="term" value="P:microtubule cytoskeleton organization"/>
    <property type="evidence" value="ECO:0000318"/>
    <property type="project" value="GO_Central"/>
</dbReference>
<feature type="non-terminal residue" evidence="6">
    <location>
        <position position="1"/>
    </location>
</feature>
<dbReference type="PANTHER" id="PTHR12241:SF162">
    <property type="entry name" value="TUBULIN MONOGLUTAMYLASE TTLL4"/>
    <property type="match status" value="1"/>
</dbReference>
<dbReference type="PANTHER" id="PTHR12241">
    <property type="entry name" value="TUBULIN POLYGLUTAMYLASE"/>
    <property type="match status" value="1"/>
</dbReference>
<organism evidence="6 7">
    <name type="scientific">Trichoplax adhaerens</name>
    <name type="common">Trichoplax reptans</name>
    <dbReference type="NCBI Taxonomy" id="10228"/>
    <lineage>
        <taxon>Eukaryota</taxon>
        <taxon>Metazoa</taxon>
        <taxon>Placozoa</taxon>
        <taxon>Uniplacotomia</taxon>
        <taxon>Trichoplacea</taxon>
        <taxon>Trichoplacidae</taxon>
        <taxon>Trichoplax</taxon>
    </lineage>
</organism>
<gene>
    <name evidence="6" type="ORF">TRIADDRAFT_22586</name>
</gene>
<dbReference type="GO" id="GO:0005874">
    <property type="term" value="C:microtubule"/>
    <property type="evidence" value="ECO:0007669"/>
    <property type="project" value="UniProtKB-KW"/>
</dbReference>
<dbReference type="InParanoid" id="B3RQS4"/>
<keyword evidence="2" id="KW-0436">Ligase</keyword>
<dbReference type="OMA" id="FWIGYWG"/>
<dbReference type="AlphaFoldDB" id="B3RQS4"/>
<dbReference type="GO" id="GO:0015631">
    <property type="term" value="F:tubulin binding"/>
    <property type="evidence" value="ECO:0000318"/>
    <property type="project" value="GO_Central"/>
</dbReference>
<evidence type="ECO:0000256" key="4">
    <source>
        <dbReference type="ARBA" id="ARBA00022741"/>
    </source>
</evidence>